<dbReference type="AlphaFoldDB" id="A0A437MBB7"/>
<reference evidence="1 2" key="1">
    <citation type="submission" date="2019-01" db="EMBL/GenBank/DDBJ databases">
        <authorList>
            <person name="Chen W.-M."/>
        </authorList>
    </citation>
    <scope>NUCLEOTIDE SEQUENCE [LARGE SCALE GENOMIC DNA]</scope>
    <source>
        <strain evidence="1 2">CCP-7</strain>
    </source>
</reference>
<dbReference type="Proteomes" id="UP000282971">
    <property type="component" value="Unassembled WGS sequence"/>
</dbReference>
<dbReference type="Pfam" id="PF13578">
    <property type="entry name" value="Methyltransf_24"/>
    <property type="match status" value="1"/>
</dbReference>
<dbReference type="RefSeq" id="WP_127744520.1">
    <property type="nucleotide sequence ID" value="NZ_SACN01000001.1"/>
</dbReference>
<sequence>MTALREELVARLWRGSDPFAHFPASIYQVDKQGWNKNHHYLTEAIGGDRQLVVEIGVWKGGSTIAMAERMRELGVDGAVIAVDTWLGSVEHWVEEQWTPHLGLVHGYPSIQRKFMANVTDSCVQDYVVPLPSDSINASEIIKWFGIQADVIHIDAGHDYASVMADLSAWWPVLKPGGLYIGDDYHENGVHWPGVYDAHNDFFSAIDVAEFEFVDGKCRLRKTV</sequence>
<dbReference type="Gene3D" id="3.40.50.150">
    <property type="entry name" value="Vaccinia Virus protein VP39"/>
    <property type="match status" value="1"/>
</dbReference>
<evidence type="ECO:0000313" key="2">
    <source>
        <dbReference type="Proteomes" id="UP000282971"/>
    </source>
</evidence>
<proteinExistence type="predicted"/>
<dbReference type="PANTHER" id="PTHR37909">
    <property type="entry name" value="S-ADENOSYL-L-METHIONINE-DEPENDENT METHYLTRANSFERASES SUPERFAMILY PROTEIN"/>
    <property type="match status" value="1"/>
</dbReference>
<organism evidence="1 2">
    <name type="scientific">Sphingomonas crocodyli</name>
    <dbReference type="NCBI Taxonomy" id="1979270"/>
    <lineage>
        <taxon>Bacteria</taxon>
        <taxon>Pseudomonadati</taxon>
        <taxon>Pseudomonadota</taxon>
        <taxon>Alphaproteobacteria</taxon>
        <taxon>Sphingomonadales</taxon>
        <taxon>Sphingomonadaceae</taxon>
        <taxon>Sphingomonas</taxon>
    </lineage>
</organism>
<accession>A0A437MBB7</accession>
<comment type="caution">
    <text evidence="1">The sequence shown here is derived from an EMBL/GenBank/DDBJ whole genome shotgun (WGS) entry which is preliminary data.</text>
</comment>
<dbReference type="GO" id="GO:0008168">
    <property type="term" value="F:methyltransferase activity"/>
    <property type="evidence" value="ECO:0007669"/>
    <property type="project" value="UniProtKB-KW"/>
</dbReference>
<dbReference type="GO" id="GO:0032259">
    <property type="term" value="P:methylation"/>
    <property type="evidence" value="ECO:0007669"/>
    <property type="project" value="UniProtKB-KW"/>
</dbReference>
<keyword evidence="2" id="KW-1185">Reference proteome</keyword>
<dbReference type="SUPFAM" id="SSF53335">
    <property type="entry name" value="S-adenosyl-L-methionine-dependent methyltransferases"/>
    <property type="match status" value="1"/>
</dbReference>
<evidence type="ECO:0000313" key="1">
    <source>
        <dbReference type="EMBL" id="RVT94944.1"/>
    </source>
</evidence>
<dbReference type="InterPro" id="IPR029063">
    <property type="entry name" value="SAM-dependent_MTases_sf"/>
</dbReference>
<dbReference type="PANTHER" id="PTHR37909:SF1">
    <property type="entry name" value="S-ADENOSYL-L-METHIONINE-DEPENDENT METHYLTRANSFERASES SUPERFAMILY PROTEIN"/>
    <property type="match status" value="1"/>
</dbReference>
<keyword evidence="1" id="KW-0808">Transferase</keyword>
<dbReference type="EMBL" id="SACN01000001">
    <property type="protein sequence ID" value="RVT94944.1"/>
    <property type="molecule type" value="Genomic_DNA"/>
</dbReference>
<name>A0A437MBB7_9SPHN</name>
<protein>
    <submittedName>
        <fullName evidence="1">Class I SAM-dependent methyltransferase</fullName>
    </submittedName>
</protein>
<gene>
    <name evidence="1" type="ORF">EOD43_14405</name>
</gene>
<keyword evidence="1" id="KW-0489">Methyltransferase</keyword>
<dbReference type="OrthoDB" id="7236134at2"/>